<evidence type="ECO:0000256" key="3">
    <source>
        <dbReference type="ARBA" id="ARBA00022553"/>
    </source>
</evidence>
<feature type="domain" description="PAS" evidence="9">
    <location>
        <begin position="22"/>
        <end position="92"/>
    </location>
</feature>
<feature type="coiled-coil region" evidence="6">
    <location>
        <begin position="831"/>
        <end position="867"/>
    </location>
</feature>
<dbReference type="PROSITE" id="PS50109">
    <property type="entry name" value="HIS_KIN"/>
    <property type="match status" value="1"/>
</dbReference>
<feature type="domain" description="PAS" evidence="9">
    <location>
        <begin position="569"/>
        <end position="639"/>
    </location>
</feature>
<protein>
    <recommendedName>
        <fullName evidence="2">histidine kinase</fullName>
        <ecNumber evidence="2">2.7.13.3</ecNumber>
    </recommendedName>
</protein>
<dbReference type="Pfam" id="PF01590">
    <property type="entry name" value="GAF"/>
    <property type="match status" value="1"/>
</dbReference>
<dbReference type="KEGG" id="halx:M0R89_08070"/>
<dbReference type="InterPro" id="IPR013656">
    <property type="entry name" value="PAS_4"/>
</dbReference>
<dbReference type="SUPFAM" id="SSF55874">
    <property type="entry name" value="ATPase domain of HSP90 chaperone/DNA topoisomerase II/histidine kinase"/>
    <property type="match status" value="1"/>
</dbReference>
<sequence length="1066" mass="118164">MSGHSERPTEGGGESPSAPDFGDDFFERMVAAANDAVVTADADGTLVYANEAVEELFGYAPSEVRGRQFVEFVPERLRGRYDRWFDRYTDGDGGTPLDDATFEVTWLTADGEEIRLSVSGFTHESDGGTLVTGFLREADDTDASAERLREEEALIEEIFETSPVAFAVRDADGELLRANERAAELVGIGSGEIPAEDGVERAWTVYDADGEPLAEDEYPVARVLETGDPVYNEEVVVEQPSGRRVHLSVSVAPVREDDEIRRVVSAAEDITELKETQFELERRHEELETELSEVFSRIADAFFALDDEWRFTYVNDEAENLLNQSERELVGENIWDAFSAAVGTTFQHEYERAMETQEPVSFVEYYPPLATWFEVKAYPSETGLSVYFRDVTARVERKGELQNHVKQQRAVAEFSQAALEDRPLDDLFDEAVELVCETLDHDYCKVLELDPDGDELLLRNGVGWPEGAVGSATVAADRGSQAGYTLASEQPVVVANLETDERFAGSDLLTSNDVTSGVSTVIGSADDPWGILGTHDAEERDYADHDVQFVQSIAHILTTAIRRREREQQLERYETIVETVDDGIYIVGPDGTFSMVNSSFAEPLGYDREDLIGTCPSALYDEETVSAVERLQREILDGERTSATIEHPLFTADGGSFPAETTFVLRRTEGGDHERVGVTRDITERKRFEQTLTALHESSRELLQRETADAVAESVLQTTTDVLGIRGAGIYLYDAEREELAPAAVSDYVADIFGDLPTFGPGDEALTWRAFADETTIALDDVANTDLAYRDDTPLRSGLWIPLGDHGVLAVVSTEVGAFDADDRTLADLLAATAEAALDRVERERERRQHERELEAQNERLDAFASMLAHELRNPLEIAQIYLDMGVESTVGDDEDASSFSEVERALDRIEEMIDTLLVVTRRDGPVDTTEPVNLGDVAREWWDELDPRGTLAVETDREILADPSRLRQLLENLYRNADEHAGPDVTVRVGDLPGGFYVADDGPGIPQEVREEVFDPGYSTSNVGIGFGLAVVEQLVEAHDWNCEITESESGGARFEFTNVETPEE</sequence>
<comment type="catalytic activity">
    <reaction evidence="1">
        <text>ATP + protein L-histidine = ADP + protein N-phospho-L-histidine.</text>
        <dbReference type="EC" id="2.7.13.3"/>
    </reaction>
</comment>
<organism evidence="11 12">
    <name type="scientific">Halorussus limi</name>
    <dbReference type="NCBI Taxonomy" id="2938695"/>
    <lineage>
        <taxon>Archaea</taxon>
        <taxon>Methanobacteriati</taxon>
        <taxon>Methanobacteriota</taxon>
        <taxon>Stenosarchaea group</taxon>
        <taxon>Halobacteria</taxon>
        <taxon>Halobacteriales</taxon>
        <taxon>Haladaptataceae</taxon>
        <taxon>Halorussus</taxon>
    </lineage>
</organism>
<dbReference type="InterPro" id="IPR052162">
    <property type="entry name" value="Sensor_kinase/Photoreceptor"/>
</dbReference>
<dbReference type="Proteomes" id="UP000830729">
    <property type="component" value="Chromosome"/>
</dbReference>
<feature type="domain" description="Histidine kinase" evidence="8">
    <location>
        <begin position="867"/>
        <end position="1064"/>
    </location>
</feature>
<dbReference type="CDD" id="cd00075">
    <property type="entry name" value="HATPase"/>
    <property type="match status" value="1"/>
</dbReference>
<dbReference type="SMART" id="SM00065">
    <property type="entry name" value="GAF"/>
    <property type="match status" value="2"/>
</dbReference>
<dbReference type="Pfam" id="PF13185">
    <property type="entry name" value="GAF_2"/>
    <property type="match status" value="1"/>
</dbReference>
<dbReference type="SMART" id="SM00388">
    <property type="entry name" value="HisKA"/>
    <property type="match status" value="1"/>
</dbReference>
<dbReference type="Gene3D" id="3.30.450.20">
    <property type="entry name" value="PAS domain"/>
    <property type="match status" value="4"/>
</dbReference>
<dbReference type="PRINTS" id="PR00344">
    <property type="entry name" value="BCTRLSENSOR"/>
</dbReference>
<dbReference type="InterPro" id="IPR036097">
    <property type="entry name" value="HisK_dim/P_sf"/>
</dbReference>
<accession>A0A8U0HXX1</accession>
<dbReference type="SMART" id="SM00387">
    <property type="entry name" value="HATPase_c"/>
    <property type="match status" value="1"/>
</dbReference>
<evidence type="ECO:0000256" key="5">
    <source>
        <dbReference type="ARBA" id="ARBA00022777"/>
    </source>
</evidence>
<keyword evidence="3" id="KW-0597">Phosphoprotein</keyword>
<dbReference type="InterPro" id="IPR035965">
    <property type="entry name" value="PAS-like_dom_sf"/>
</dbReference>
<evidence type="ECO:0000256" key="7">
    <source>
        <dbReference type="SAM" id="MobiDB-lite"/>
    </source>
</evidence>
<dbReference type="SMART" id="SM00086">
    <property type="entry name" value="PAC"/>
    <property type="match status" value="2"/>
</dbReference>
<dbReference type="SUPFAM" id="SSF55781">
    <property type="entry name" value="GAF domain-like"/>
    <property type="match status" value="2"/>
</dbReference>
<evidence type="ECO:0000259" key="10">
    <source>
        <dbReference type="PROSITE" id="PS50113"/>
    </source>
</evidence>
<dbReference type="InterPro" id="IPR029016">
    <property type="entry name" value="GAF-like_dom_sf"/>
</dbReference>
<dbReference type="SUPFAM" id="SSF47384">
    <property type="entry name" value="Homodimeric domain of signal transducing histidine kinase"/>
    <property type="match status" value="1"/>
</dbReference>
<dbReference type="EMBL" id="CP096659">
    <property type="protein sequence ID" value="UPV76005.1"/>
    <property type="molecule type" value="Genomic_DNA"/>
</dbReference>
<dbReference type="EC" id="2.7.13.3" evidence="2"/>
<dbReference type="GeneID" id="72185147"/>
<dbReference type="InterPro" id="IPR036890">
    <property type="entry name" value="HATPase_C_sf"/>
</dbReference>
<feature type="domain" description="PAS" evidence="9">
    <location>
        <begin position="151"/>
        <end position="193"/>
    </location>
</feature>
<dbReference type="InterPro" id="IPR003594">
    <property type="entry name" value="HATPase_dom"/>
</dbReference>
<keyword evidence="4" id="KW-0808">Transferase</keyword>
<evidence type="ECO:0000256" key="1">
    <source>
        <dbReference type="ARBA" id="ARBA00000085"/>
    </source>
</evidence>
<evidence type="ECO:0000256" key="6">
    <source>
        <dbReference type="SAM" id="Coils"/>
    </source>
</evidence>
<evidence type="ECO:0000259" key="9">
    <source>
        <dbReference type="PROSITE" id="PS50112"/>
    </source>
</evidence>
<dbReference type="Gene3D" id="1.10.287.130">
    <property type="match status" value="1"/>
</dbReference>
<dbReference type="Gene3D" id="3.30.450.40">
    <property type="match status" value="2"/>
</dbReference>
<evidence type="ECO:0000256" key="2">
    <source>
        <dbReference type="ARBA" id="ARBA00012438"/>
    </source>
</evidence>
<proteinExistence type="predicted"/>
<keyword evidence="6" id="KW-0175">Coiled coil</keyword>
<dbReference type="SMART" id="SM00091">
    <property type="entry name" value="PAS"/>
    <property type="match status" value="4"/>
</dbReference>
<dbReference type="InterPro" id="IPR003018">
    <property type="entry name" value="GAF"/>
</dbReference>
<evidence type="ECO:0000259" key="8">
    <source>
        <dbReference type="PROSITE" id="PS50109"/>
    </source>
</evidence>
<feature type="domain" description="PAS" evidence="9">
    <location>
        <begin position="287"/>
        <end position="357"/>
    </location>
</feature>
<dbReference type="PROSITE" id="PS50113">
    <property type="entry name" value="PAC"/>
    <property type="match status" value="2"/>
</dbReference>
<dbReference type="CDD" id="cd00130">
    <property type="entry name" value="PAS"/>
    <property type="match status" value="4"/>
</dbReference>
<dbReference type="InterPro" id="IPR004358">
    <property type="entry name" value="Sig_transdc_His_kin-like_C"/>
</dbReference>
<dbReference type="InterPro" id="IPR003661">
    <property type="entry name" value="HisK_dim/P_dom"/>
</dbReference>
<dbReference type="InterPro" id="IPR005467">
    <property type="entry name" value="His_kinase_dom"/>
</dbReference>
<name>A0A8U0HXX1_9EURY</name>
<dbReference type="Pfam" id="PF08448">
    <property type="entry name" value="PAS_4"/>
    <property type="match status" value="3"/>
</dbReference>
<dbReference type="InterPro" id="IPR001610">
    <property type="entry name" value="PAC"/>
</dbReference>
<dbReference type="AlphaFoldDB" id="A0A8U0HXX1"/>
<keyword evidence="5" id="KW-0418">Kinase</keyword>
<dbReference type="CDD" id="cd00082">
    <property type="entry name" value="HisKA"/>
    <property type="match status" value="1"/>
</dbReference>
<dbReference type="Gene3D" id="3.30.565.10">
    <property type="entry name" value="Histidine kinase-like ATPase, C-terminal domain"/>
    <property type="match status" value="1"/>
</dbReference>
<dbReference type="PANTHER" id="PTHR43304:SF1">
    <property type="entry name" value="PAC DOMAIN-CONTAINING PROTEIN"/>
    <property type="match status" value="1"/>
</dbReference>
<reference evidence="11 12" key="1">
    <citation type="submission" date="2022-04" db="EMBL/GenBank/DDBJ databases">
        <title>Diverse halophilic archaea isolated from saline environments.</title>
        <authorList>
            <person name="Cui H.-L."/>
        </authorList>
    </citation>
    <scope>NUCLEOTIDE SEQUENCE [LARGE SCALE GENOMIC DNA]</scope>
    <source>
        <strain evidence="11 12">XZYJT49</strain>
    </source>
</reference>
<dbReference type="GO" id="GO:0006355">
    <property type="term" value="P:regulation of DNA-templated transcription"/>
    <property type="evidence" value="ECO:0007669"/>
    <property type="project" value="InterPro"/>
</dbReference>
<evidence type="ECO:0000313" key="12">
    <source>
        <dbReference type="Proteomes" id="UP000830729"/>
    </source>
</evidence>
<dbReference type="Pfam" id="PF00512">
    <property type="entry name" value="HisKA"/>
    <property type="match status" value="1"/>
</dbReference>
<feature type="domain" description="PAC" evidence="10">
    <location>
        <begin position="643"/>
        <end position="694"/>
    </location>
</feature>
<keyword evidence="12" id="KW-1185">Reference proteome</keyword>
<dbReference type="InterPro" id="IPR000700">
    <property type="entry name" value="PAS-assoc_C"/>
</dbReference>
<dbReference type="GO" id="GO:0000155">
    <property type="term" value="F:phosphorelay sensor kinase activity"/>
    <property type="evidence" value="ECO:0007669"/>
    <property type="project" value="InterPro"/>
</dbReference>
<evidence type="ECO:0000313" key="11">
    <source>
        <dbReference type="EMBL" id="UPV76005.1"/>
    </source>
</evidence>
<dbReference type="SUPFAM" id="SSF55785">
    <property type="entry name" value="PYP-like sensor domain (PAS domain)"/>
    <property type="match status" value="4"/>
</dbReference>
<dbReference type="Pfam" id="PF02518">
    <property type="entry name" value="HATPase_c"/>
    <property type="match status" value="1"/>
</dbReference>
<dbReference type="InterPro" id="IPR013767">
    <property type="entry name" value="PAS_fold"/>
</dbReference>
<dbReference type="PROSITE" id="PS50112">
    <property type="entry name" value="PAS"/>
    <property type="match status" value="4"/>
</dbReference>
<feature type="domain" description="PAC" evidence="10">
    <location>
        <begin position="231"/>
        <end position="282"/>
    </location>
</feature>
<dbReference type="NCBIfam" id="TIGR00229">
    <property type="entry name" value="sensory_box"/>
    <property type="match status" value="4"/>
</dbReference>
<dbReference type="RefSeq" id="WP_248652042.1">
    <property type="nucleotide sequence ID" value="NZ_CP096659.1"/>
</dbReference>
<evidence type="ECO:0000256" key="4">
    <source>
        <dbReference type="ARBA" id="ARBA00022679"/>
    </source>
</evidence>
<dbReference type="InterPro" id="IPR000014">
    <property type="entry name" value="PAS"/>
</dbReference>
<dbReference type="PANTHER" id="PTHR43304">
    <property type="entry name" value="PHYTOCHROME-LIKE PROTEIN CPH1"/>
    <property type="match status" value="1"/>
</dbReference>
<feature type="region of interest" description="Disordered" evidence="7">
    <location>
        <begin position="1"/>
        <end position="23"/>
    </location>
</feature>
<gene>
    <name evidence="11" type="ORF">M0R89_08070</name>
</gene>
<dbReference type="Pfam" id="PF00989">
    <property type="entry name" value="PAS"/>
    <property type="match status" value="1"/>
</dbReference>